<name>A0ABR8PMM5_9BACL</name>
<protein>
    <submittedName>
        <fullName evidence="1">Glycosyl transferase</fullName>
    </submittedName>
</protein>
<accession>A0ABR8PMM5</accession>
<sequence length="295" mass="35164">MSDHSTFYKIRRKGQVLANRLTSYEFMSKVYYYIKFKKVLNLKNPSTFNEKIQWLKLRNFPYNQLVIDCTDKYEVRDYVENHGGKKYLNKLIGVWDSWEDVNWEELPNKFALKCTHGCGYNIIANDKSILNKQEVEKNIKKWMSEDFSLFNAEQHYTSIKPRIICEEHLGEDIIDYKFFCYNGKPLFFYMAQGFGHGKNERMAFYNLDGSKAPFKRKDYKEFSDEVKQPENLDEMIKISENLSKEFPFVRVDFFEVNKEVIFSEMTFTPGGGLMTIEPNEYDQIWGEWLNLESVM</sequence>
<dbReference type="EMBL" id="JACSQY010000012">
    <property type="protein sequence ID" value="MBD7909417.1"/>
    <property type="molecule type" value="Genomic_DNA"/>
</dbReference>
<dbReference type="GO" id="GO:0016740">
    <property type="term" value="F:transferase activity"/>
    <property type="evidence" value="ECO:0007669"/>
    <property type="project" value="UniProtKB-KW"/>
</dbReference>
<gene>
    <name evidence="1" type="ORF">H9659_13855</name>
</gene>
<proteinExistence type="predicted"/>
<dbReference type="InterPro" id="IPR029465">
    <property type="entry name" value="ATPgrasp_TupA"/>
</dbReference>
<keyword evidence="2" id="KW-1185">Reference proteome</keyword>
<dbReference type="Pfam" id="PF14305">
    <property type="entry name" value="ATPgrasp_TupA"/>
    <property type="match status" value="1"/>
</dbReference>
<dbReference type="Proteomes" id="UP000659496">
    <property type="component" value="Unassembled WGS sequence"/>
</dbReference>
<reference evidence="1 2" key="1">
    <citation type="submission" date="2020-08" db="EMBL/GenBank/DDBJ databases">
        <title>A Genomic Blueprint of the Chicken Gut Microbiome.</title>
        <authorList>
            <person name="Gilroy R."/>
            <person name="Ravi A."/>
            <person name="Getino M."/>
            <person name="Pursley I."/>
            <person name="Horton D.L."/>
            <person name="Alikhan N.-F."/>
            <person name="Baker D."/>
            <person name="Gharbi K."/>
            <person name="Hall N."/>
            <person name="Watson M."/>
            <person name="Adriaenssens E.M."/>
            <person name="Foster-Nyarko E."/>
            <person name="Jarju S."/>
            <person name="Secka A."/>
            <person name="Antonio M."/>
            <person name="Oren A."/>
            <person name="Chaudhuri R."/>
            <person name="La Ragione R.M."/>
            <person name="Hildebrand F."/>
            <person name="Pallen M.J."/>
        </authorList>
    </citation>
    <scope>NUCLEOTIDE SEQUENCE [LARGE SCALE GENOMIC DNA]</scope>
    <source>
        <strain evidence="1 2">Sa3CUA8</strain>
    </source>
</reference>
<evidence type="ECO:0000313" key="1">
    <source>
        <dbReference type="EMBL" id="MBD7909417.1"/>
    </source>
</evidence>
<keyword evidence="1" id="KW-0808">Transferase</keyword>
<comment type="caution">
    <text evidence="1">The sequence shown here is derived from an EMBL/GenBank/DDBJ whole genome shotgun (WGS) entry which is preliminary data.</text>
</comment>
<evidence type="ECO:0000313" key="2">
    <source>
        <dbReference type="Proteomes" id="UP000659496"/>
    </source>
</evidence>
<organism evidence="1 2">
    <name type="scientific">Sporosarcina gallistercoris</name>
    <dbReference type="NCBI Taxonomy" id="2762245"/>
    <lineage>
        <taxon>Bacteria</taxon>
        <taxon>Bacillati</taxon>
        <taxon>Bacillota</taxon>
        <taxon>Bacilli</taxon>
        <taxon>Bacillales</taxon>
        <taxon>Caryophanaceae</taxon>
        <taxon>Sporosarcina</taxon>
    </lineage>
</organism>